<evidence type="ECO:0000313" key="3">
    <source>
        <dbReference type="Proteomes" id="UP001303373"/>
    </source>
</evidence>
<dbReference type="SUPFAM" id="SSF48613">
    <property type="entry name" value="Heme oxygenase-like"/>
    <property type="match status" value="1"/>
</dbReference>
<reference evidence="2 3" key="1">
    <citation type="submission" date="2023-11" db="EMBL/GenBank/DDBJ databases">
        <title>An acidophilic fungus is an integral part of prey digestion in a carnivorous sundew plant.</title>
        <authorList>
            <person name="Tsai I.J."/>
        </authorList>
    </citation>
    <scope>NUCLEOTIDE SEQUENCE [LARGE SCALE GENOMIC DNA]</scope>
    <source>
        <strain evidence="2">169a</strain>
    </source>
</reference>
<feature type="region of interest" description="Disordered" evidence="1">
    <location>
        <begin position="80"/>
        <end position="104"/>
    </location>
</feature>
<evidence type="ECO:0000313" key="2">
    <source>
        <dbReference type="EMBL" id="WPH01646.1"/>
    </source>
</evidence>
<dbReference type="InterPro" id="IPR016084">
    <property type="entry name" value="Haem_Oase-like_multi-hlx"/>
</dbReference>
<dbReference type="Proteomes" id="UP001303373">
    <property type="component" value="Chromosome 6"/>
</dbReference>
<protein>
    <submittedName>
        <fullName evidence="2">Heme oxygenase-like protein</fullName>
    </submittedName>
</protein>
<dbReference type="PANTHER" id="PTHR41813:SF2">
    <property type="entry name" value="REGULATOR PAB1642, PUTATIVE (AFU_ORTHOLOGUE AFUA_3G11955)-RELATED"/>
    <property type="match status" value="1"/>
</dbReference>
<dbReference type="AlphaFoldDB" id="A0AAQ3M831"/>
<keyword evidence="3" id="KW-1185">Reference proteome</keyword>
<evidence type="ECO:0000256" key="1">
    <source>
        <dbReference type="SAM" id="MobiDB-lite"/>
    </source>
</evidence>
<feature type="compositionally biased region" description="Polar residues" evidence="1">
    <location>
        <begin position="504"/>
        <end position="521"/>
    </location>
</feature>
<accession>A0AAQ3M831</accession>
<proteinExistence type="predicted"/>
<dbReference type="Gene3D" id="1.20.910.10">
    <property type="entry name" value="Heme oxygenase-like"/>
    <property type="match status" value="1"/>
</dbReference>
<dbReference type="CDD" id="cd19357">
    <property type="entry name" value="TenA_E_At3g16990-like"/>
    <property type="match status" value="1"/>
</dbReference>
<feature type="region of interest" description="Disordered" evidence="1">
    <location>
        <begin position="479"/>
        <end position="533"/>
    </location>
</feature>
<name>A0AAQ3M831_9PEZI</name>
<dbReference type="EMBL" id="CP138585">
    <property type="protein sequence ID" value="WPH01646.1"/>
    <property type="molecule type" value="Genomic_DNA"/>
</dbReference>
<sequence length="533" mass="58509">MPRPTDTYTHAQFENLVGENDISRCRHCNAWKGTNKVLSRKKEHLLKCTPYLTWRAAGNGQDLLPHNTYNRRDASGIVLHSPRENGQSDHEQRAESSEGGLISTPMGYKRSTSINLLKYFDEFWDDAATQKCMRVRCLACGFVRAKNSTRQIEHLLSCEQFANSSEGLVAFASGEIKTPANYGKRPAASSHAGTAPISSLSLQDQTPVNNQSAPCAPAANPSLTNFLLRVNEKAVEEASQQAFLAKAGAGSLSAQAFDTWLGQQIHISKALVPFIGNMIGKIRIPETQDLQRDPYFRTIDLLVSSVTNMKKELEFIESTKRKYSLASDISEPVPAVRGLVDLFANASCAQASLLEGLVCLFAIEHLFCTSFQYASKFNDAPPREPISSYSLPSYLTGLPSTSSGPYVPTETTPPHILAIHEAFIPNWSSPNFVRFVGACKEIVDELANTQTSGNGRIEMVNCERSFKQVVWLWNQVWPNPSRPEPPSADSTAQTNVRENEHVSEATNDQDNSFLVSTDAASGNNGQNGGSMGK</sequence>
<organism evidence="2 3">
    <name type="scientific">Acrodontium crateriforme</name>
    <dbReference type="NCBI Taxonomy" id="150365"/>
    <lineage>
        <taxon>Eukaryota</taxon>
        <taxon>Fungi</taxon>
        <taxon>Dikarya</taxon>
        <taxon>Ascomycota</taxon>
        <taxon>Pezizomycotina</taxon>
        <taxon>Dothideomycetes</taxon>
        <taxon>Dothideomycetidae</taxon>
        <taxon>Mycosphaerellales</taxon>
        <taxon>Teratosphaeriaceae</taxon>
        <taxon>Acrodontium</taxon>
    </lineage>
</organism>
<gene>
    <name evidence="2" type="ORF">R9X50_00449600</name>
</gene>
<feature type="compositionally biased region" description="Basic and acidic residues" evidence="1">
    <location>
        <begin position="81"/>
        <end position="96"/>
    </location>
</feature>
<dbReference type="InterPro" id="IPR053261">
    <property type="entry name" value="Polyketide-peptide_reg"/>
</dbReference>
<dbReference type="PANTHER" id="PTHR41813">
    <property type="entry name" value="REGULATOR PAB1642, PUTATIVE (AFU_ORTHOLOGUE AFUA_3G11955)-RELATED"/>
    <property type="match status" value="1"/>
</dbReference>